<accession>A0ACB8YZ99</accession>
<name>A0ACB8YZ99_CICIN</name>
<sequence>MSLITESQHLCIPFRDIEIATRNFTTIIGSGGYGNVYRGELLLKNKLTPVAVKRLRDIDHSGQGLKEFLTEIQLLSRYRHPNLVSLLGYCEESNEKILVYEYAVYGSLDRYLSIANPTYPLTWKQRINICIDAARGLDYLHNHVAENHRVIHRDIKSGNILLDHNLKAMISDLGLSKIGRANENESYLITNASGTYGYCDPVYIDSGILTKESDVYSFGVVLFEVLCGRRCFMNVSDERRLLAPLAQSYFEKGNIKDIIDPELKNQMDSHSLNMFAMIAYGCLLDDRKRRPSMGLVVKKLEKALELQELVETSDSQVLQKKNQNNINLQYDGKKEEVSGDVTLVVAATRGSTMNICQMVVHDDTTGGFAHHVETNIKKLSGSVGRGCLFPFLTRFRFGDFRF</sequence>
<comment type="caution">
    <text evidence="1">The sequence shown here is derived from an EMBL/GenBank/DDBJ whole genome shotgun (WGS) entry which is preliminary data.</text>
</comment>
<dbReference type="EMBL" id="CM042017">
    <property type="protein sequence ID" value="KAI3690541.1"/>
    <property type="molecule type" value="Genomic_DNA"/>
</dbReference>
<evidence type="ECO:0000313" key="1">
    <source>
        <dbReference type="EMBL" id="KAI3690541.1"/>
    </source>
</evidence>
<keyword evidence="2" id="KW-1185">Reference proteome</keyword>
<gene>
    <name evidence="1" type="ORF">L2E82_48620</name>
</gene>
<organism evidence="1 2">
    <name type="scientific">Cichorium intybus</name>
    <name type="common">Chicory</name>
    <dbReference type="NCBI Taxonomy" id="13427"/>
    <lineage>
        <taxon>Eukaryota</taxon>
        <taxon>Viridiplantae</taxon>
        <taxon>Streptophyta</taxon>
        <taxon>Embryophyta</taxon>
        <taxon>Tracheophyta</taxon>
        <taxon>Spermatophyta</taxon>
        <taxon>Magnoliopsida</taxon>
        <taxon>eudicotyledons</taxon>
        <taxon>Gunneridae</taxon>
        <taxon>Pentapetalae</taxon>
        <taxon>asterids</taxon>
        <taxon>campanulids</taxon>
        <taxon>Asterales</taxon>
        <taxon>Asteraceae</taxon>
        <taxon>Cichorioideae</taxon>
        <taxon>Cichorieae</taxon>
        <taxon>Cichoriinae</taxon>
        <taxon>Cichorium</taxon>
    </lineage>
</organism>
<dbReference type="Proteomes" id="UP001055811">
    <property type="component" value="Linkage Group LG09"/>
</dbReference>
<reference evidence="2" key="1">
    <citation type="journal article" date="2022" name="Mol. Ecol. Resour.">
        <title>The genomes of chicory, endive, great burdock and yacon provide insights into Asteraceae palaeo-polyploidization history and plant inulin production.</title>
        <authorList>
            <person name="Fan W."/>
            <person name="Wang S."/>
            <person name="Wang H."/>
            <person name="Wang A."/>
            <person name="Jiang F."/>
            <person name="Liu H."/>
            <person name="Zhao H."/>
            <person name="Xu D."/>
            <person name="Zhang Y."/>
        </authorList>
    </citation>
    <scope>NUCLEOTIDE SEQUENCE [LARGE SCALE GENOMIC DNA]</scope>
    <source>
        <strain evidence="2">cv. Punajuju</strain>
    </source>
</reference>
<reference evidence="1 2" key="2">
    <citation type="journal article" date="2022" name="Mol. Ecol. Resour.">
        <title>The genomes of chicory, endive, great burdock and yacon provide insights into Asteraceae paleo-polyploidization history and plant inulin production.</title>
        <authorList>
            <person name="Fan W."/>
            <person name="Wang S."/>
            <person name="Wang H."/>
            <person name="Wang A."/>
            <person name="Jiang F."/>
            <person name="Liu H."/>
            <person name="Zhao H."/>
            <person name="Xu D."/>
            <person name="Zhang Y."/>
        </authorList>
    </citation>
    <scope>NUCLEOTIDE SEQUENCE [LARGE SCALE GENOMIC DNA]</scope>
    <source>
        <strain evidence="2">cv. Punajuju</strain>
        <tissue evidence="1">Leaves</tissue>
    </source>
</reference>
<protein>
    <submittedName>
        <fullName evidence="1">Uncharacterized protein</fullName>
    </submittedName>
</protein>
<proteinExistence type="predicted"/>
<evidence type="ECO:0000313" key="2">
    <source>
        <dbReference type="Proteomes" id="UP001055811"/>
    </source>
</evidence>